<feature type="non-terminal residue" evidence="4">
    <location>
        <position position="1"/>
    </location>
</feature>
<reference evidence="4" key="1">
    <citation type="submission" date="2023-05" db="EMBL/GenBank/DDBJ databases">
        <authorList>
            <person name="Stuckert A."/>
        </authorList>
    </citation>
    <scope>NUCLEOTIDE SEQUENCE</scope>
</reference>
<protein>
    <recommendedName>
        <fullName evidence="2">Galectin</fullName>
    </recommendedName>
</protein>
<dbReference type="Proteomes" id="UP001162483">
    <property type="component" value="Unassembled WGS sequence"/>
</dbReference>
<organism evidence="4 5">
    <name type="scientific">Staurois parvus</name>
    <dbReference type="NCBI Taxonomy" id="386267"/>
    <lineage>
        <taxon>Eukaryota</taxon>
        <taxon>Metazoa</taxon>
        <taxon>Chordata</taxon>
        <taxon>Craniata</taxon>
        <taxon>Vertebrata</taxon>
        <taxon>Euteleostomi</taxon>
        <taxon>Amphibia</taxon>
        <taxon>Batrachia</taxon>
        <taxon>Anura</taxon>
        <taxon>Neobatrachia</taxon>
        <taxon>Ranoidea</taxon>
        <taxon>Ranidae</taxon>
        <taxon>Staurois</taxon>
    </lineage>
</organism>
<dbReference type="SMART" id="SM00908">
    <property type="entry name" value="Gal-bind_lectin"/>
    <property type="match status" value="1"/>
</dbReference>
<dbReference type="PANTHER" id="PTHR11346">
    <property type="entry name" value="GALECTIN"/>
    <property type="match status" value="1"/>
</dbReference>
<dbReference type="CDD" id="cd00070">
    <property type="entry name" value="GLECT"/>
    <property type="match status" value="1"/>
</dbReference>
<keyword evidence="5" id="KW-1185">Reference proteome</keyword>
<dbReference type="InterPro" id="IPR044156">
    <property type="entry name" value="Galectin-like"/>
</dbReference>
<gene>
    <name evidence="4" type="ORF">SPARVUS_LOCUS3427268</name>
</gene>
<evidence type="ECO:0000256" key="2">
    <source>
        <dbReference type="RuleBase" id="RU102079"/>
    </source>
</evidence>
<evidence type="ECO:0000313" key="5">
    <source>
        <dbReference type="Proteomes" id="UP001162483"/>
    </source>
</evidence>
<accession>A0ABN9BQM5</accession>
<dbReference type="PANTHER" id="PTHR11346:SF97">
    <property type="entry name" value="GALECTIN-1"/>
    <property type="match status" value="1"/>
</dbReference>
<dbReference type="Pfam" id="PF00337">
    <property type="entry name" value="Gal-bind_lectin"/>
    <property type="match status" value="1"/>
</dbReference>
<dbReference type="InterPro" id="IPR013320">
    <property type="entry name" value="ConA-like_dom_sf"/>
</dbReference>
<evidence type="ECO:0000259" key="3">
    <source>
        <dbReference type="PROSITE" id="PS51304"/>
    </source>
</evidence>
<dbReference type="SUPFAM" id="SSF49899">
    <property type="entry name" value="Concanavalin A-like lectins/glucanases"/>
    <property type="match status" value="1"/>
</dbReference>
<dbReference type="PROSITE" id="PS51304">
    <property type="entry name" value="GALECTIN"/>
    <property type="match status" value="1"/>
</dbReference>
<dbReference type="SMART" id="SM00276">
    <property type="entry name" value="GLECT"/>
    <property type="match status" value="1"/>
</dbReference>
<dbReference type="Gene3D" id="2.60.120.200">
    <property type="match status" value="1"/>
</dbReference>
<sequence>SPGHSVEVEGFIPEDCKVFAINLGTDGKNFVLHFNPRFDHLGVKGMLILNSKVDNVWGQEQRESFFPFQEGLGMSSIYKPTSMLCVIGQLCGK</sequence>
<dbReference type="EMBL" id="CATNWA010005395">
    <property type="protein sequence ID" value="CAI9549989.1"/>
    <property type="molecule type" value="Genomic_DNA"/>
</dbReference>
<dbReference type="InterPro" id="IPR001079">
    <property type="entry name" value="Galectin_CRD"/>
</dbReference>
<name>A0ABN9BQM5_9NEOB</name>
<proteinExistence type="predicted"/>
<evidence type="ECO:0000256" key="1">
    <source>
        <dbReference type="ARBA" id="ARBA00022734"/>
    </source>
</evidence>
<feature type="domain" description="Galectin" evidence="3">
    <location>
        <begin position="1"/>
        <end position="93"/>
    </location>
</feature>
<keyword evidence="1 2" id="KW-0430">Lectin</keyword>
<evidence type="ECO:0000313" key="4">
    <source>
        <dbReference type="EMBL" id="CAI9549989.1"/>
    </source>
</evidence>
<comment type="caution">
    <text evidence="4">The sequence shown here is derived from an EMBL/GenBank/DDBJ whole genome shotgun (WGS) entry which is preliminary data.</text>
</comment>